<dbReference type="AlphaFoldDB" id="A0A9D4LB14"/>
<dbReference type="Proteomes" id="UP000828390">
    <property type="component" value="Unassembled WGS sequence"/>
</dbReference>
<keyword evidence="1" id="KW-0812">Transmembrane</keyword>
<evidence type="ECO:0000313" key="3">
    <source>
        <dbReference type="Proteomes" id="UP000828390"/>
    </source>
</evidence>
<evidence type="ECO:0000256" key="1">
    <source>
        <dbReference type="SAM" id="Phobius"/>
    </source>
</evidence>
<proteinExistence type="predicted"/>
<feature type="transmembrane region" description="Helical" evidence="1">
    <location>
        <begin position="118"/>
        <end position="141"/>
    </location>
</feature>
<gene>
    <name evidence="2" type="ORF">DPMN_097735</name>
</gene>
<feature type="transmembrane region" description="Helical" evidence="1">
    <location>
        <begin position="90"/>
        <end position="111"/>
    </location>
</feature>
<dbReference type="OrthoDB" id="6019940at2759"/>
<feature type="transmembrane region" description="Helical" evidence="1">
    <location>
        <begin position="32"/>
        <end position="55"/>
    </location>
</feature>
<sequence>MARQISTAVSDFFLACSIVFVVNHLYQASVPFAAIGLTIQGVAASVGIVRFFMLRSEMGPVFRMHKFMSWLSTTAGMGLVSYEFCLKHEAVTTGHLVMSFAIIVTMTTLFMNAENKKLFVEACSGLSLLTILILSVCYYNIYGVAAAVIYILSGAIIGSEGTLLGLRRVDLLHYGLIVGNMAFMKALL</sequence>
<name>A0A9D4LB14_DREPO</name>
<dbReference type="EMBL" id="JAIWYP010000003">
    <property type="protein sequence ID" value="KAH3855173.1"/>
    <property type="molecule type" value="Genomic_DNA"/>
</dbReference>
<feature type="transmembrane region" description="Helical" evidence="1">
    <location>
        <begin position="67"/>
        <end position="84"/>
    </location>
</feature>
<keyword evidence="1" id="KW-0472">Membrane</keyword>
<accession>A0A9D4LB14</accession>
<keyword evidence="3" id="KW-1185">Reference proteome</keyword>
<organism evidence="2 3">
    <name type="scientific">Dreissena polymorpha</name>
    <name type="common">Zebra mussel</name>
    <name type="synonym">Mytilus polymorpha</name>
    <dbReference type="NCBI Taxonomy" id="45954"/>
    <lineage>
        <taxon>Eukaryota</taxon>
        <taxon>Metazoa</taxon>
        <taxon>Spiralia</taxon>
        <taxon>Lophotrochozoa</taxon>
        <taxon>Mollusca</taxon>
        <taxon>Bivalvia</taxon>
        <taxon>Autobranchia</taxon>
        <taxon>Heteroconchia</taxon>
        <taxon>Euheterodonta</taxon>
        <taxon>Imparidentia</taxon>
        <taxon>Neoheterodontei</taxon>
        <taxon>Myida</taxon>
        <taxon>Dreissenoidea</taxon>
        <taxon>Dreissenidae</taxon>
        <taxon>Dreissena</taxon>
    </lineage>
</organism>
<comment type="caution">
    <text evidence="2">The sequence shown here is derived from an EMBL/GenBank/DDBJ whole genome shotgun (WGS) entry which is preliminary data.</text>
</comment>
<evidence type="ECO:0000313" key="2">
    <source>
        <dbReference type="EMBL" id="KAH3855173.1"/>
    </source>
</evidence>
<protein>
    <submittedName>
        <fullName evidence="2">Uncharacterized protein</fullName>
    </submittedName>
</protein>
<reference evidence="2" key="1">
    <citation type="journal article" date="2019" name="bioRxiv">
        <title>The Genome of the Zebra Mussel, Dreissena polymorpha: A Resource for Invasive Species Research.</title>
        <authorList>
            <person name="McCartney M.A."/>
            <person name="Auch B."/>
            <person name="Kono T."/>
            <person name="Mallez S."/>
            <person name="Zhang Y."/>
            <person name="Obille A."/>
            <person name="Becker A."/>
            <person name="Abrahante J.E."/>
            <person name="Garbe J."/>
            <person name="Badalamenti J.P."/>
            <person name="Herman A."/>
            <person name="Mangelson H."/>
            <person name="Liachko I."/>
            <person name="Sullivan S."/>
            <person name="Sone E.D."/>
            <person name="Koren S."/>
            <person name="Silverstein K.A.T."/>
            <person name="Beckman K.B."/>
            <person name="Gohl D.M."/>
        </authorList>
    </citation>
    <scope>NUCLEOTIDE SEQUENCE</scope>
    <source>
        <strain evidence="2">Duluth1</strain>
        <tissue evidence="2">Whole animal</tissue>
    </source>
</reference>
<feature type="transmembrane region" description="Helical" evidence="1">
    <location>
        <begin position="7"/>
        <end position="26"/>
    </location>
</feature>
<reference evidence="2" key="2">
    <citation type="submission" date="2020-11" db="EMBL/GenBank/DDBJ databases">
        <authorList>
            <person name="McCartney M.A."/>
            <person name="Auch B."/>
            <person name="Kono T."/>
            <person name="Mallez S."/>
            <person name="Becker A."/>
            <person name="Gohl D.M."/>
            <person name="Silverstein K.A.T."/>
            <person name="Koren S."/>
            <person name="Bechman K.B."/>
            <person name="Herman A."/>
            <person name="Abrahante J.E."/>
            <person name="Garbe J."/>
        </authorList>
    </citation>
    <scope>NUCLEOTIDE SEQUENCE</scope>
    <source>
        <strain evidence="2">Duluth1</strain>
        <tissue evidence="2">Whole animal</tissue>
    </source>
</reference>
<keyword evidence="1" id="KW-1133">Transmembrane helix</keyword>